<feature type="coiled-coil region" evidence="1">
    <location>
        <begin position="8"/>
        <end position="49"/>
    </location>
</feature>
<dbReference type="AlphaFoldDB" id="A0A7I8DEN7"/>
<dbReference type="KEGG" id="eff:skT53_27370"/>
<dbReference type="Proteomes" id="UP000593802">
    <property type="component" value="Chromosome"/>
</dbReference>
<evidence type="ECO:0000313" key="2">
    <source>
        <dbReference type="EMBL" id="BCJ87752.1"/>
    </source>
</evidence>
<proteinExistence type="predicted"/>
<dbReference type="EMBL" id="AP023366">
    <property type="protein sequence ID" value="BCJ87752.1"/>
    <property type="molecule type" value="Genomic_DNA"/>
</dbReference>
<protein>
    <submittedName>
        <fullName evidence="2">Uncharacterized protein</fullName>
    </submittedName>
</protein>
<evidence type="ECO:0000256" key="1">
    <source>
        <dbReference type="SAM" id="Coils"/>
    </source>
</evidence>
<organism evidence="2 3">
    <name type="scientific">Effusibacillus dendaii</name>
    <dbReference type="NCBI Taxonomy" id="2743772"/>
    <lineage>
        <taxon>Bacteria</taxon>
        <taxon>Bacillati</taxon>
        <taxon>Bacillota</taxon>
        <taxon>Bacilli</taxon>
        <taxon>Bacillales</taxon>
        <taxon>Alicyclobacillaceae</taxon>
        <taxon>Effusibacillus</taxon>
    </lineage>
</organism>
<dbReference type="Gene3D" id="1.20.5.190">
    <property type="match status" value="1"/>
</dbReference>
<name>A0A7I8DEN7_9BACL</name>
<reference evidence="2 3" key="1">
    <citation type="submission" date="2020-08" db="EMBL/GenBank/DDBJ databases">
        <title>Complete Genome Sequence of Effusibacillus dendaii Strain skT53, Isolated from Farmland soil.</title>
        <authorList>
            <person name="Konishi T."/>
            <person name="Kawasaki H."/>
        </authorList>
    </citation>
    <scope>NUCLEOTIDE SEQUENCE [LARGE SCALE GENOMIC DNA]</scope>
    <source>
        <strain evidence="3">skT53</strain>
    </source>
</reference>
<dbReference type="RefSeq" id="WP_200758078.1">
    <property type="nucleotide sequence ID" value="NZ_AP023366.1"/>
</dbReference>
<keyword evidence="1" id="KW-0175">Coiled coil</keyword>
<gene>
    <name evidence="2" type="ORF">skT53_27370</name>
</gene>
<accession>A0A7I8DEN7</accession>
<evidence type="ECO:0000313" key="3">
    <source>
        <dbReference type="Proteomes" id="UP000593802"/>
    </source>
</evidence>
<keyword evidence="3" id="KW-1185">Reference proteome</keyword>
<sequence length="98" mass="11299">MDETKELLKAILGRLEETSADIKLLKEDVKSLKEDITSIKEDVKSLKDGQLEIKDRLSRIEMRLDFQRIRLAKTQKKLRSLKSLLGFKAVPTVIFSNL</sequence>